<proteinExistence type="predicted"/>
<dbReference type="OrthoDB" id="1441538at2"/>
<evidence type="ECO:0000313" key="1">
    <source>
        <dbReference type="EMBL" id="RYJ44555.1"/>
    </source>
</evidence>
<sequence>MDITTYSYYRDILPFLESVGIGVAESPLTATTFLPGLELGQNVIYVDPDKLKYPGDILHEAGHIAVAQPHLRRLMGTDKMPESWPEMGEEIAAILWSYAALTHLNIPPEFVFHQDGYKNCSQWYIEQFTGKNYIGLPLLQWMGIAYTNQEVNNGHPPFPSIKNWMRP</sequence>
<dbReference type="RefSeq" id="WP_129750310.1">
    <property type="nucleotide sequence ID" value="NZ_JUIW01000003.1"/>
</dbReference>
<accession>A0A444WFI3</accession>
<gene>
    <name evidence="1" type="ORF">NU09_1165</name>
</gene>
<organism evidence="1 2">
    <name type="scientific">Flavobacterium beibuense</name>
    <dbReference type="NCBI Taxonomy" id="657326"/>
    <lineage>
        <taxon>Bacteria</taxon>
        <taxon>Pseudomonadati</taxon>
        <taxon>Bacteroidota</taxon>
        <taxon>Flavobacteriia</taxon>
        <taxon>Flavobacteriales</taxon>
        <taxon>Flavobacteriaceae</taxon>
        <taxon>Flavobacterium</taxon>
    </lineage>
</organism>
<keyword evidence="2" id="KW-1185">Reference proteome</keyword>
<dbReference type="AlphaFoldDB" id="A0A444WFI3"/>
<name>A0A444WFI3_9FLAO</name>
<reference evidence="1 2" key="1">
    <citation type="submission" date="2014-12" db="EMBL/GenBank/DDBJ databases">
        <title>Genome sequence of Flavobacterium beibuense RSKm HC5.</title>
        <authorList>
            <person name="Kim J.F."/>
            <person name="Song J.Y."/>
            <person name="Kwak M.-J."/>
            <person name="Lee S.-W."/>
        </authorList>
    </citation>
    <scope>NUCLEOTIDE SEQUENCE [LARGE SCALE GENOMIC DNA]</scope>
    <source>
        <strain evidence="1 2">RSKm HC5</strain>
    </source>
</reference>
<evidence type="ECO:0000313" key="2">
    <source>
        <dbReference type="Proteomes" id="UP000289775"/>
    </source>
</evidence>
<comment type="caution">
    <text evidence="1">The sequence shown here is derived from an EMBL/GenBank/DDBJ whole genome shotgun (WGS) entry which is preliminary data.</text>
</comment>
<dbReference type="EMBL" id="JUIW01000003">
    <property type="protein sequence ID" value="RYJ44555.1"/>
    <property type="molecule type" value="Genomic_DNA"/>
</dbReference>
<protein>
    <recommendedName>
        <fullName evidence="3">IrrE N-terminal-like domain-containing protein</fullName>
    </recommendedName>
</protein>
<evidence type="ECO:0008006" key="3">
    <source>
        <dbReference type="Google" id="ProtNLM"/>
    </source>
</evidence>
<dbReference type="Proteomes" id="UP000289775">
    <property type="component" value="Unassembled WGS sequence"/>
</dbReference>